<evidence type="ECO:0000256" key="3">
    <source>
        <dbReference type="ARBA" id="ARBA00022519"/>
    </source>
</evidence>
<dbReference type="GeneID" id="79838543"/>
<evidence type="ECO:0000313" key="16">
    <source>
        <dbReference type="Proteomes" id="UP000324870"/>
    </source>
</evidence>
<feature type="domain" description="PpiC" evidence="13">
    <location>
        <begin position="333"/>
        <end position="408"/>
    </location>
</feature>
<dbReference type="PANTHER" id="PTHR47529">
    <property type="entry name" value="PEPTIDYL-PROLYL CIS-TRANS ISOMERASE D"/>
    <property type="match status" value="1"/>
</dbReference>
<dbReference type="RefSeq" id="WP_009596114.1">
    <property type="nucleotide sequence ID" value="NZ_CAKMWW010000005.1"/>
</dbReference>
<comment type="similarity">
    <text evidence="8">Belongs to the PpiD chaperone family.</text>
</comment>
<evidence type="ECO:0000256" key="8">
    <source>
        <dbReference type="ARBA" id="ARBA00038408"/>
    </source>
</evidence>
<dbReference type="PROSITE" id="PS50198">
    <property type="entry name" value="PPIC_PPIASE_2"/>
    <property type="match status" value="1"/>
</dbReference>
<dbReference type="OMA" id="IVFEWGM"/>
<keyword evidence="4 12" id="KW-0812">Transmembrane</keyword>
<reference evidence="15" key="2">
    <citation type="submission" date="2023-10" db="EMBL/GenBank/DDBJ databases">
        <title>Genome Sequence of the Bacteria from From Gut Wall in Crohn's Disease.</title>
        <authorList>
            <person name="Rodriguez-Palacios A."/>
        </authorList>
    </citation>
    <scope>NUCLEOTIDE SEQUENCE</scope>
    <source>
        <strain evidence="15">CavFT-hAR58</strain>
    </source>
</reference>
<sequence>MASLNTLRTKFGIVLSIVIAGALLAFILSLKTEMGFSGNDPRVGVIDGEKINYSEYYNQYEQVKAQSGAQESNEQQSAMLANAAWQALIGKYVLTPGFDKMGLRVTEPERMSMVSGQHPSQAFYNAFADPRTGEYNVAAVHQFLSEAEANAQAQQAWAQLNEQARMEREVAKFLGLIKGGVYVNSLEVANGVNSANNTYAGKWAGKKYSAVPDSLIQLKSSDIKAYYNSHKNMFKQTPSRALSYVVFEVSPTDDDMLALEKSVAEVGAQFAATEELKSFVRANRNGKIADNYVSAKQLSEEEAKALLDGATYGPVLKNNEWTMARALDTKIVPDSMGIRHIVLPYTQEALADSLLTVLKGGADFAQVAAQYSVYDATAANGGEVGVMPFSAFSGEFAAALANAKTGDIVKIASGDAIQLMQVYRADKPSKHVQVASITYPVEASAATRRDIHNQAGTFSVNAKGSVEAFNDAASAAAVTPRIASLAQGERTIRGLEDSRDVARWAYGAEVGDVSEIFPVGKDYVIAMLTEIDDNEFAPLEKVSAQIRAQVLRDKKYDYIVKELSGSTLDEQAKSLGTEVADFDNVTFGAFYVNGPGFEPRLIGAISSTTEKGVLSAPVKGLSGVYVFEVDDIQTSDKQTAEGEKVRAQAMAESMAQQFSVQAIQQMAKIQDLRGKYF</sequence>
<comment type="caution">
    <text evidence="15">The sequence shown here is derived from an EMBL/GenBank/DDBJ whole genome shotgun (WGS) entry which is preliminary data.</text>
</comment>
<gene>
    <name evidence="14" type="ORF">F2A26_00080</name>
    <name evidence="15" type="ORF">RVH17_08425</name>
</gene>
<dbReference type="SUPFAM" id="SSF54534">
    <property type="entry name" value="FKBP-like"/>
    <property type="match status" value="1"/>
</dbReference>
<comment type="subcellular location">
    <subcellularLocation>
        <location evidence="1">Cell inner membrane</location>
        <topology evidence="1">Single-pass type II membrane protein</topology>
        <orientation evidence="1">Periplasmic side</orientation>
    </subcellularLocation>
</comment>
<evidence type="ECO:0000256" key="7">
    <source>
        <dbReference type="ARBA" id="ARBA00023186"/>
    </source>
</evidence>
<organism evidence="15 17">
    <name type="scientific">Alistipes finegoldii</name>
    <dbReference type="NCBI Taxonomy" id="214856"/>
    <lineage>
        <taxon>Bacteria</taxon>
        <taxon>Pseudomonadati</taxon>
        <taxon>Bacteroidota</taxon>
        <taxon>Bacteroidia</taxon>
        <taxon>Bacteroidales</taxon>
        <taxon>Rikenellaceae</taxon>
        <taxon>Alistipes</taxon>
    </lineage>
</organism>
<keyword evidence="2" id="KW-1003">Cell membrane</keyword>
<evidence type="ECO:0000256" key="1">
    <source>
        <dbReference type="ARBA" id="ARBA00004382"/>
    </source>
</evidence>
<dbReference type="InterPro" id="IPR046357">
    <property type="entry name" value="PPIase_dom_sf"/>
</dbReference>
<evidence type="ECO:0000256" key="6">
    <source>
        <dbReference type="ARBA" id="ARBA00023136"/>
    </source>
</evidence>
<dbReference type="AlphaFoldDB" id="A0AAE4LLQ4"/>
<protein>
    <recommendedName>
        <fullName evidence="9">Periplasmic chaperone PpiD</fullName>
    </recommendedName>
    <alternativeName>
        <fullName evidence="10">Periplasmic folding chaperone</fullName>
    </alternativeName>
</protein>
<evidence type="ECO:0000256" key="4">
    <source>
        <dbReference type="ARBA" id="ARBA00022692"/>
    </source>
</evidence>
<keyword evidence="6 12" id="KW-0472">Membrane</keyword>
<dbReference type="InterPro" id="IPR000297">
    <property type="entry name" value="PPIase_PpiC"/>
</dbReference>
<evidence type="ECO:0000313" key="15">
    <source>
        <dbReference type="EMBL" id="MDU0260135.1"/>
    </source>
</evidence>
<keyword evidence="16" id="KW-1185">Reference proteome</keyword>
<evidence type="ECO:0000256" key="5">
    <source>
        <dbReference type="ARBA" id="ARBA00022989"/>
    </source>
</evidence>
<evidence type="ECO:0000256" key="12">
    <source>
        <dbReference type="SAM" id="Phobius"/>
    </source>
</evidence>
<keyword evidence="11 15" id="KW-0413">Isomerase</keyword>
<dbReference type="InterPro" id="IPR023058">
    <property type="entry name" value="PPIase_PpiC_CS"/>
</dbReference>
<dbReference type="Pfam" id="PF13623">
    <property type="entry name" value="SurA_N_2"/>
    <property type="match status" value="1"/>
</dbReference>
<reference evidence="14 16" key="1">
    <citation type="journal article" date="2019" name="Nat. Med.">
        <title>A library of human gut bacterial isolates paired with longitudinal multiomics data enables mechanistic microbiome research.</title>
        <authorList>
            <person name="Poyet M."/>
            <person name="Groussin M."/>
            <person name="Gibbons S.M."/>
            <person name="Avila-Pacheco J."/>
            <person name="Jiang X."/>
            <person name="Kearney S.M."/>
            <person name="Perrotta A.R."/>
            <person name="Berdy B."/>
            <person name="Zhao S."/>
            <person name="Lieberman T.D."/>
            <person name="Swanson P.K."/>
            <person name="Smith M."/>
            <person name="Roesemann S."/>
            <person name="Alexander J.E."/>
            <person name="Rich S.A."/>
            <person name="Livny J."/>
            <person name="Vlamakis H."/>
            <person name="Clish C."/>
            <person name="Bullock K."/>
            <person name="Deik A."/>
            <person name="Scott J."/>
            <person name="Pierce K.A."/>
            <person name="Xavier R.J."/>
            <person name="Alm E.J."/>
        </authorList>
    </citation>
    <scope>NUCLEOTIDE SEQUENCE [LARGE SCALE GENOMIC DNA]</scope>
    <source>
        <strain evidence="14 16">BIOML-A1</strain>
    </source>
</reference>
<evidence type="ECO:0000256" key="9">
    <source>
        <dbReference type="ARBA" id="ARBA00040743"/>
    </source>
</evidence>
<evidence type="ECO:0000259" key="13">
    <source>
        <dbReference type="PROSITE" id="PS50198"/>
    </source>
</evidence>
<evidence type="ECO:0000313" key="17">
    <source>
        <dbReference type="Proteomes" id="UP001181347"/>
    </source>
</evidence>
<dbReference type="SUPFAM" id="SSF109998">
    <property type="entry name" value="Triger factor/SurA peptide-binding domain-like"/>
    <property type="match status" value="1"/>
</dbReference>
<dbReference type="PANTHER" id="PTHR47529:SF1">
    <property type="entry name" value="PERIPLASMIC CHAPERONE PPID"/>
    <property type="match status" value="1"/>
</dbReference>
<dbReference type="InterPro" id="IPR027304">
    <property type="entry name" value="Trigger_fact/SurA_dom_sf"/>
</dbReference>
<dbReference type="Gene3D" id="3.10.50.40">
    <property type="match status" value="1"/>
</dbReference>
<dbReference type="Proteomes" id="UP000324870">
    <property type="component" value="Unassembled WGS sequence"/>
</dbReference>
<dbReference type="PROSITE" id="PS01096">
    <property type="entry name" value="PPIC_PPIASE_1"/>
    <property type="match status" value="1"/>
</dbReference>
<feature type="transmembrane region" description="Helical" evidence="12">
    <location>
        <begin position="12"/>
        <end position="30"/>
    </location>
</feature>
<dbReference type="GO" id="GO:0005886">
    <property type="term" value="C:plasma membrane"/>
    <property type="evidence" value="ECO:0007669"/>
    <property type="project" value="UniProtKB-SubCell"/>
</dbReference>
<proteinExistence type="inferred from homology"/>
<evidence type="ECO:0000256" key="11">
    <source>
        <dbReference type="PROSITE-ProRule" id="PRU00278"/>
    </source>
</evidence>
<accession>A0AAE4LLQ4</accession>
<dbReference type="Proteomes" id="UP001181347">
    <property type="component" value="Unassembled WGS sequence"/>
</dbReference>
<dbReference type="InterPro" id="IPR052029">
    <property type="entry name" value="PpiD_chaperone"/>
</dbReference>
<keyword evidence="5 12" id="KW-1133">Transmembrane helix</keyword>
<evidence type="ECO:0000256" key="2">
    <source>
        <dbReference type="ARBA" id="ARBA00022475"/>
    </source>
</evidence>
<evidence type="ECO:0000256" key="10">
    <source>
        <dbReference type="ARBA" id="ARBA00042775"/>
    </source>
</evidence>
<name>A0AAE4LLQ4_9BACT</name>
<dbReference type="EMBL" id="JAWDES010000005">
    <property type="protein sequence ID" value="MDU0260135.1"/>
    <property type="molecule type" value="Genomic_DNA"/>
</dbReference>
<dbReference type="GO" id="GO:0003755">
    <property type="term" value="F:peptidyl-prolyl cis-trans isomerase activity"/>
    <property type="evidence" value="ECO:0007669"/>
    <property type="project" value="UniProtKB-KW"/>
</dbReference>
<keyword evidence="3" id="KW-0997">Cell inner membrane</keyword>
<dbReference type="EMBL" id="VVND01000001">
    <property type="protein sequence ID" value="KAA3160733.1"/>
    <property type="molecule type" value="Genomic_DNA"/>
</dbReference>
<keyword evidence="7" id="KW-0143">Chaperone</keyword>
<keyword evidence="11" id="KW-0697">Rotamase</keyword>
<evidence type="ECO:0000313" key="14">
    <source>
        <dbReference type="EMBL" id="KAA3160733.1"/>
    </source>
</evidence>
<dbReference type="Pfam" id="PF13616">
    <property type="entry name" value="Rotamase_3"/>
    <property type="match status" value="1"/>
</dbReference>